<evidence type="ECO:0000313" key="2">
    <source>
        <dbReference type="Proteomes" id="UP000002729"/>
    </source>
</evidence>
<evidence type="ECO:0000313" key="1">
    <source>
        <dbReference type="EMBL" id="EGB02065.1"/>
    </source>
</evidence>
<dbReference type="RefSeq" id="XP_009043236.1">
    <property type="nucleotide sequence ID" value="XM_009044988.1"/>
</dbReference>
<protein>
    <recommendedName>
        <fullName evidence="3">Ubiquitin-like domain-containing protein</fullName>
    </recommendedName>
</protein>
<sequence length="113" mass="11948">MKIIISFQDVRLSMTLPKKWKRGPVSAILESYLQSPTAKRLGLDASSDVALERGDGSRLGGTAIVGESVRDGDVLRVRAAGEPRPGAGGACGARVASRHAWAKQRAPARRALA</sequence>
<name>F0YS44_AURAN</name>
<keyword evidence="2" id="KW-1185">Reference proteome</keyword>
<dbReference type="Proteomes" id="UP000002729">
    <property type="component" value="Unassembled WGS sequence"/>
</dbReference>
<reference evidence="1 2" key="1">
    <citation type="journal article" date="2011" name="Proc. Natl. Acad. Sci. U.S.A.">
        <title>Niche of harmful alga Aureococcus anophagefferens revealed through ecogenomics.</title>
        <authorList>
            <person name="Gobler C.J."/>
            <person name="Berry D.L."/>
            <person name="Dyhrman S.T."/>
            <person name="Wilhelm S.W."/>
            <person name="Salamov A."/>
            <person name="Lobanov A.V."/>
            <person name="Zhang Y."/>
            <person name="Collier J.L."/>
            <person name="Wurch L.L."/>
            <person name="Kustka A.B."/>
            <person name="Dill B.D."/>
            <person name="Shah M."/>
            <person name="VerBerkmoes N.C."/>
            <person name="Kuo A."/>
            <person name="Terry A."/>
            <person name="Pangilinan J."/>
            <person name="Lindquist E.A."/>
            <person name="Lucas S."/>
            <person name="Paulsen I.T."/>
            <person name="Hattenrath-Lehmann T.K."/>
            <person name="Talmage S.C."/>
            <person name="Walker E.A."/>
            <person name="Koch F."/>
            <person name="Burson A.M."/>
            <person name="Marcoval M.A."/>
            <person name="Tang Y.Z."/>
            <person name="Lecleir G.R."/>
            <person name="Coyne K.J."/>
            <person name="Berg G.M."/>
            <person name="Bertrand E.M."/>
            <person name="Saito M.A."/>
            <person name="Gladyshev V.N."/>
            <person name="Grigoriev I.V."/>
        </authorList>
    </citation>
    <scope>NUCLEOTIDE SEQUENCE [LARGE SCALE GENOMIC DNA]</scope>
    <source>
        <strain evidence="2">CCMP 1984</strain>
    </source>
</reference>
<dbReference type="InParanoid" id="F0YS44"/>
<accession>F0YS44</accession>
<evidence type="ECO:0008006" key="3">
    <source>
        <dbReference type="Google" id="ProtNLM"/>
    </source>
</evidence>
<dbReference type="GeneID" id="20227339"/>
<dbReference type="EMBL" id="GL833842">
    <property type="protein sequence ID" value="EGB02065.1"/>
    <property type="molecule type" value="Genomic_DNA"/>
</dbReference>
<dbReference type="KEGG" id="aaf:AURANDRAFT_69230"/>
<gene>
    <name evidence="1" type="ORF">AURANDRAFT_69230</name>
</gene>
<organism evidence="2">
    <name type="scientific">Aureococcus anophagefferens</name>
    <name type="common">Harmful bloom alga</name>
    <dbReference type="NCBI Taxonomy" id="44056"/>
    <lineage>
        <taxon>Eukaryota</taxon>
        <taxon>Sar</taxon>
        <taxon>Stramenopiles</taxon>
        <taxon>Ochrophyta</taxon>
        <taxon>Pelagophyceae</taxon>
        <taxon>Pelagomonadales</taxon>
        <taxon>Pelagomonadaceae</taxon>
        <taxon>Aureococcus</taxon>
    </lineage>
</organism>
<dbReference type="AlphaFoldDB" id="F0YS44"/>
<proteinExistence type="predicted"/>
<dbReference type="OrthoDB" id="10569796at2759"/>